<evidence type="ECO:0000313" key="1">
    <source>
        <dbReference type="EMBL" id="CCX33006.1"/>
    </source>
</evidence>
<reference evidence="1 2" key="1">
    <citation type="journal article" date="2013" name="PLoS Genet.">
        <title>The genome and development-dependent transcriptomes of Pyronema confluens: a window into fungal evolution.</title>
        <authorList>
            <person name="Traeger S."/>
            <person name="Altegoer F."/>
            <person name="Freitag M."/>
            <person name="Gabaldon T."/>
            <person name="Kempken F."/>
            <person name="Kumar A."/>
            <person name="Marcet-Houben M."/>
            <person name="Poggeler S."/>
            <person name="Stajich J.E."/>
            <person name="Nowrousian M."/>
        </authorList>
    </citation>
    <scope>NUCLEOTIDE SEQUENCE [LARGE SCALE GENOMIC DNA]</scope>
    <source>
        <strain evidence="2">CBS 100304</strain>
        <tissue evidence="1">Vegetative mycelium</tissue>
    </source>
</reference>
<sequence length="211" mass="23442">MQQGGLAQQPLTTAAPIQEQEIAANPLTQTIPEAAKVEQTLATATPIHGRVTFSQPLIPPIHQGEAAQQALLTAIPEAEPVQRTLRIIFVINDGEFNLKACTKPILRYVNALYLHGGENAPEPTFSFITITDDRAIESCVHDPDPDSRAVDIDFLVGKMHYNFHKMESDINLIKIQIPENYRSLKNIFEIKILLESPASEVFTSFRGNQNM</sequence>
<proteinExistence type="predicted"/>
<evidence type="ECO:0000313" key="2">
    <source>
        <dbReference type="Proteomes" id="UP000018144"/>
    </source>
</evidence>
<organism evidence="1 2">
    <name type="scientific">Pyronema omphalodes (strain CBS 100304)</name>
    <name type="common">Pyronema confluens</name>
    <dbReference type="NCBI Taxonomy" id="1076935"/>
    <lineage>
        <taxon>Eukaryota</taxon>
        <taxon>Fungi</taxon>
        <taxon>Dikarya</taxon>
        <taxon>Ascomycota</taxon>
        <taxon>Pezizomycotina</taxon>
        <taxon>Pezizomycetes</taxon>
        <taxon>Pezizales</taxon>
        <taxon>Pyronemataceae</taxon>
        <taxon>Pyronema</taxon>
    </lineage>
</organism>
<dbReference type="EMBL" id="HF935976">
    <property type="protein sequence ID" value="CCX33006.1"/>
    <property type="molecule type" value="Genomic_DNA"/>
</dbReference>
<protein>
    <submittedName>
        <fullName evidence="1">Uncharacterized protein</fullName>
    </submittedName>
</protein>
<dbReference type="Proteomes" id="UP000018144">
    <property type="component" value="Unassembled WGS sequence"/>
</dbReference>
<dbReference type="AlphaFoldDB" id="U4LVZ7"/>
<gene>
    <name evidence="1" type="ORF">PCON_14031</name>
</gene>
<accession>U4LVZ7</accession>
<name>U4LVZ7_PYROM</name>
<keyword evidence="2" id="KW-1185">Reference proteome</keyword>